<dbReference type="RefSeq" id="WP_026991263.1">
    <property type="nucleotide sequence ID" value="NZ_AUGP01000028.1"/>
</dbReference>
<dbReference type="EMBL" id="JRLY01000012">
    <property type="protein sequence ID" value="KGO92128.1"/>
    <property type="molecule type" value="Genomic_DNA"/>
</dbReference>
<sequence>MAKLFIDTNVMIDLLAERQPFYKDIAQIITLIEQEKIKIVASSLSFVNAFYVLARSYEKPLLFDMLTRFRIICEVSSIDEIMIDKSLHSGFSDFEDAVQYYSAIHHKCDIFITRNKKDFKKAEIPVITPEEFLASLNK</sequence>
<reference evidence="2 3" key="1">
    <citation type="submission" date="2013-09" db="EMBL/GenBank/DDBJ databases">
        <authorList>
            <person name="Zeng Z."/>
            <person name="Chen C."/>
        </authorList>
    </citation>
    <scope>NUCLEOTIDE SEQUENCE [LARGE SCALE GENOMIC DNA]</scope>
    <source>
        <strain evidence="2 3">WB 4.1-42</strain>
    </source>
</reference>
<evidence type="ECO:0000259" key="1">
    <source>
        <dbReference type="Pfam" id="PF13470"/>
    </source>
</evidence>
<evidence type="ECO:0000313" key="2">
    <source>
        <dbReference type="EMBL" id="KGO92128.1"/>
    </source>
</evidence>
<proteinExistence type="predicted"/>
<gene>
    <name evidence="2" type="ORF">Q766_14660</name>
</gene>
<organism evidence="2 3">
    <name type="scientific">Flavobacterium subsaxonicum WB 4.1-42 = DSM 21790</name>
    <dbReference type="NCBI Taxonomy" id="1121898"/>
    <lineage>
        <taxon>Bacteria</taxon>
        <taxon>Pseudomonadati</taxon>
        <taxon>Bacteroidota</taxon>
        <taxon>Flavobacteriia</taxon>
        <taxon>Flavobacteriales</taxon>
        <taxon>Flavobacteriaceae</taxon>
        <taxon>Flavobacterium</taxon>
    </lineage>
</organism>
<accession>A0A0A2MKY0</accession>
<name>A0A0A2MKY0_9FLAO</name>
<keyword evidence="3" id="KW-1185">Reference proteome</keyword>
<dbReference type="InterPro" id="IPR002716">
    <property type="entry name" value="PIN_dom"/>
</dbReference>
<comment type="caution">
    <text evidence="2">The sequence shown here is derived from an EMBL/GenBank/DDBJ whole genome shotgun (WGS) entry which is preliminary data.</text>
</comment>
<dbReference type="Proteomes" id="UP000030111">
    <property type="component" value="Unassembled WGS sequence"/>
</dbReference>
<dbReference type="SUPFAM" id="SSF88723">
    <property type="entry name" value="PIN domain-like"/>
    <property type="match status" value="1"/>
</dbReference>
<dbReference type="Pfam" id="PF13470">
    <property type="entry name" value="PIN_3"/>
    <property type="match status" value="1"/>
</dbReference>
<dbReference type="InterPro" id="IPR029060">
    <property type="entry name" value="PIN-like_dom_sf"/>
</dbReference>
<dbReference type="eggNOG" id="COG1848">
    <property type="taxonomic scope" value="Bacteria"/>
</dbReference>
<dbReference type="CDD" id="cd09854">
    <property type="entry name" value="PIN_VapC-like"/>
    <property type="match status" value="1"/>
</dbReference>
<feature type="domain" description="PIN" evidence="1">
    <location>
        <begin position="3"/>
        <end position="117"/>
    </location>
</feature>
<dbReference type="STRING" id="1121898.GCA_000422725_03285"/>
<dbReference type="AlphaFoldDB" id="A0A0A2MKY0"/>
<evidence type="ECO:0000313" key="3">
    <source>
        <dbReference type="Proteomes" id="UP000030111"/>
    </source>
</evidence>
<protein>
    <submittedName>
        <fullName evidence="2">Twitching motility protein PilT</fullName>
    </submittedName>
</protein>
<dbReference type="Gene3D" id="3.40.50.1010">
    <property type="entry name" value="5'-nuclease"/>
    <property type="match status" value="1"/>
</dbReference>